<dbReference type="Proteomes" id="UP001620626">
    <property type="component" value="Unassembled WGS sequence"/>
</dbReference>
<keyword evidence="4" id="KW-1133">Transmembrane helix</keyword>
<dbReference type="EMBL" id="JBICBT010000614">
    <property type="protein sequence ID" value="KAL3107559.1"/>
    <property type="molecule type" value="Genomic_DNA"/>
</dbReference>
<dbReference type="InterPro" id="IPR001461">
    <property type="entry name" value="Aspartic_peptidase_A1"/>
</dbReference>
<evidence type="ECO:0000259" key="5">
    <source>
        <dbReference type="PROSITE" id="PS51767"/>
    </source>
</evidence>
<dbReference type="PANTHER" id="PTHR47966:SF45">
    <property type="entry name" value="PEPTIDASE A1 DOMAIN-CONTAINING PROTEIN"/>
    <property type="match status" value="1"/>
</dbReference>
<organism evidence="6 7">
    <name type="scientific">Heterodera trifolii</name>
    <dbReference type="NCBI Taxonomy" id="157864"/>
    <lineage>
        <taxon>Eukaryota</taxon>
        <taxon>Metazoa</taxon>
        <taxon>Ecdysozoa</taxon>
        <taxon>Nematoda</taxon>
        <taxon>Chromadorea</taxon>
        <taxon>Rhabditida</taxon>
        <taxon>Tylenchina</taxon>
        <taxon>Tylenchomorpha</taxon>
        <taxon>Tylenchoidea</taxon>
        <taxon>Heteroderidae</taxon>
        <taxon>Heteroderinae</taxon>
        <taxon>Heterodera</taxon>
    </lineage>
</organism>
<evidence type="ECO:0000256" key="1">
    <source>
        <dbReference type="ARBA" id="ARBA00007447"/>
    </source>
</evidence>
<proteinExistence type="inferred from homology"/>
<dbReference type="InterPro" id="IPR033121">
    <property type="entry name" value="PEPTIDASE_A1"/>
</dbReference>
<feature type="disulfide bond" evidence="3">
    <location>
        <begin position="415"/>
        <end position="447"/>
    </location>
</feature>
<feature type="transmembrane region" description="Helical" evidence="4">
    <location>
        <begin position="35"/>
        <end position="55"/>
    </location>
</feature>
<feature type="active site" evidence="2">
    <location>
        <position position="133"/>
    </location>
</feature>
<evidence type="ECO:0000256" key="2">
    <source>
        <dbReference type="PIRSR" id="PIRSR601461-1"/>
    </source>
</evidence>
<dbReference type="PANTHER" id="PTHR47966">
    <property type="entry name" value="BETA-SITE APP-CLEAVING ENZYME, ISOFORM A-RELATED"/>
    <property type="match status" value="1"/>
</dbReference>
<dbReference type="InterPro" id="IPR034164">
    <property type="entry name" value="Pepsin-like_dom"/>
</dbReference>
<keyword evidence="4" id="KW-0472">Membrane</keyword>
<reference evidence="6 7" key="1">
    <citation type="submission" date="2024-10" db="EMBL/GenBank/DDBJ databases">
        <authorList>
            <person name="Kim D."/>
        </authorList>
    </citation>
    <scope>NUCLEOTIDE SEQUENCE [LARGE SCALE GENOMIC DNA]</scope>
    <source>
        <strain evidence="6">BH-2024</strain>
    </source>
</reference>
<feature type="disulfide bond" evidence="3">
    <location>
        <begin position="146"/>
        <end position="211"/>
    </location>
</feature>
<dbReference type="PRINTS" id="PR00792">
    <property type="entry name" value="PEPSIN"/>
</dbReference>
<keyword evidence="3" id="KW-1015">Disulfide bond</keyword>
<dbReference type="PROSITE" id="PS51767">
    <property type="entry name" value="PEPTIDASE_A1"/>
    <property type="match status" value="1"/>
</dbReference>
<gene>
    <name evidence="6" type="ORF">niasHT_013208</name>
</gene>
<dbReference type="InterPro" id="IPR021109">
    <property type="entry name" value="Peptidase_aspartic_dom_sf"/>
</dbReference>
<dbReference type="SUPFAM" id="SSF50630">
    <property type="entry name" value="Acid proteases"/>
    <property type="match status" value="1"/>
</dbReference>
<comment type="caution">
    <text evidence="6">The sequence shown here is derived from an EMBL/GenBank/DDBJ whole genome shotgun (WGS) entry which is preliminary data.</text>
</comment>
<protein>
    <recommendedName>
        <fullName evidence="5">Peptidase A1 domain-containing protein</fullName>
    </recommendedName>
</protein>
<evidence type="ECO:0000313" key="7">
    <source>
        <dbReference type="Proteomes" id="UP001620626"/>
    </source>
</evidence>
<feature type="active site" evidence="2">
    <location>
        <position position="384"/>
    </location>
</feature>
<keyword evidence="7" id="KW-1185">Reference proteome</keyword>
<dbReference type="Pfam" id="PF00026">
    <property type="entry name" value="Asp"/>
    <property type="match status" value="2"/>
</dbReference>
<comment type="similarity">
    <text evidence="1">Belongs to the peptidase A1 family.</text>
</comment>
<dbReference type="CDD" id="cd05471">
    <property type="entry name" value="pepsin_like"/>
    <property type="match status" value="1"/>
</dbReference>
<feature type="domain" description="Peptidase A1" evidence="5">
    <location>
        <begin position="115"/>
        <end position="484"/>
    </location>
</feature>
<evidence type="ECO:0000256" key="4">
    <source>
        <dbReference type="SAM" id="Phobius"/>
    </source>
</evidence>
<name>A0ABD2KZ65_9BILA</name>
<evidence type="ECO:0000313" key="6">
    <source>
        <dbReference type="EMBL" id="KAL3107559.1"/>
    </source>
</evidence>
<accession>A0ABD2KZ65</accession>
<dbReference type="AlphaFoldDB" id="A0ABD2KZ65"/>
<sequence length="490" mass="54374">MRKRNPIAFFSSTVNSPPPAANNAIDHLLRERTRLYLICLLGTLPPFILFLLPIVQQMLRIQLDFSTGRTVLQMPLYKTQKHQNLLKSTDGRTKFLQHCENEYSSPVFDFFDIIYVTKLYIGTPPQEFTVQLDTGSGDFWVLDSTCGQKGCYKGCTSNGAQWCNAQCDPKCCGQNGGGETTTTATQQVPTVTPAAQFPGFRHAETEEPPSCQNLSKFESQKSASYQETDMTFSIEYGLGFAAGLIGQDFVQFASDSYETDGLSVCNAYFGQVNQKNIQKVPFSGILGLALNASKQNVDPLFIQAYKQGLFEKPLFSLYLATQGNVNGTLGGVLTLGDVDDENCAPITDWIPITHNSSGFWEFQLDKITLDDGTPINVTSSAMVDSGTSFLLGPFDEVNNILRHYGVDPENRTMPCDKKFGPIIFTIHGQEYKVDEKTLLFDRGNGTCIVGLTTLESIPSWLLGDPFCREYCQIHDVEKKQIALPQAMKEK</sequence>
<evidence type="ECO:0000256" key="3">
    <source>
        <dbReference type="PIRSR" id="PIRSR601461-2"/>
    </source>
</evidence>
<dbReference type="Gene3D" id="2.40.70.10">
    <property type="entry name" value="Acid Proteases"/>
    <property type="match status" value="2"/>
</dbReference>
<keyword evidence="4" id="KW-0812">Transmembrane</keyword>